<keyword evidence="2" id="KW-1185">Reference proteome</keyword>
<dbReference type="HOGENOM" id="CLU_1825881_0_0_1"/>
<sequence>MILPAAPYHPPRITSLQDHRLKFACHSAAALYAISIPISSMRDINTTIHTSRLACEGEVSVLQVEKIFHCFFPTLKARKAGFSLPHRKARVPHHVVVYLGTAEQPGSGFRRVDQRISCKMEGLAVIDFSGGLQALQAETEI</sequence>
<dbReference type="GeneID" id="22580075"/>
<reference evidence="1 2" key="1">
    <citation type="journal article" date="2011" name="PLoS Genet.">
        <title>Comparative genomic analysis of human fungal pathogens causing paracoccidioidomycosis.</title>
        <authorList>
            <person name="Desjardins C.A."/>
            <person name="Champion M.D."/>
            <person name="Holder J.W."/>
            <person name="Muszewska A."/>
            <person name="Goldberg J."/>
            <person name="Bailao A.M."/>
            <person name="Brigido M.M."/>
            <person name="Ferreira M.E."/>
            <person name="Garcia A.M."/>
            <person name="Grynberg M."/>
            <person name="Gujja S."/>
            <person name="Heiman D.I."/>
            <person name="Henn M.R."/>
            <person name="Kodira C.D."/>
            <person name="Leon-Narvaez H."/>
            <person name="Longo L.V."/>
            <person name="Ma L.J."/>
            <person name="Malavazi I."/>
            <person name="Matsuo A.L."/>
            <person name="Morais F.V."/>
            <person name="Pereira M."/>
            <person name="Rodriguez-Brito S."/>
            <person name="Sakthikumar S."/>
            <person name="Salem-Izacc S.M."/>
            <person name="Sykes S.M."/>
            <person name="Teixeira M.M."/>
            <person name="Vallejo M.C."/>
            <person name="Walter M.E."/>
            <person name="Yandava C."/>
            <person name="Young S."/>
            <person name="Zeng Q."/>
            <person name="Zucker J."/>
            <person name="Felipe M.S."/>
            <person name="Goldman G.H."/>
            <person name="Haas B.J."/>
            <person name="McEwen J.G."/>
            <person name="Nino-Vega G."/>
            <person name="Puccia R."/>
            <person name="San-Blas G."/>
            <person name="Soares C.M."/>
            <person name="Birren B.W."/>
            <person name="Cuomo C.A."/>
        </authorList>
    </citation>
    <scope>NUCLEOTIDE SEQUENCE [LARGE SCALE GENOMIC DNA]</scope>
    <source>
        <strain evidence="1 2">Pb18</strain>
    </source>
</reference>
<evidence type="ECO:0000313" key="1">
    <source>
        <dbReference type="EMBL" id="EEH43908.2"/>
    </source>
</evidence>
<organism evidence="1 2">
    <name type="scientific">Paracoccidioides brasiliensis (strain Pb18)</name>
    <dbReference type="NCBI Taxonomy" id="502780"/>
    <lineage>
        <taxon>Eukaryota</taxon>
        <taxon>Fungi</taxon>
        <taxon>Dikarya</taxon>
        <taxon>Ascomycota</taxon>
        <taxon>Pezizomycotina</taxon>
        <taxon>Eurotiomycetes</taxon>
        <taxon>Eurotiomycetidae</taxon>
        <taxon>Onygenales</taxon>
        <taxon>Ajellomycetaceae</taxon>
        <taxon>Paracoccidioides</taxon>
    </lineage>
</organism>
<name>C1G007_PARBD</name>
<gene>
    <name evidence="1" type="ORF">PADG_00197</name>
</gene>
<dbReference type="RefSeq" id="XP_010755731.1">
    <property type="nucleotide sequence ID" value="XM_010757429.1"/>
</dbReference>
<dbReference type="OrthoDB" id="10614364at2759"/>
<dbReference type="VEuPathDB" id="FungiDB:PADG_00197"/>
<protein>
    <submittedName>
        <fullName evidence="1">Uncharacterized protein</fullName>
    </submittedName>
</protein>
<dbReference type="EMBL" id="KN275957">
    <property type="protein sequence ID" value="EEH43908.2"/>
    <property type="molecule type" value="Genomic_DNA"/>
</dbReference>
<dbReference type="Proteomes" id="UP000001628">
    <property type="component" value="Unassembled WGS sequence"/>
</dbReference>
<dbReference type="KEGG" id="pbn:PADG_00197"/>
<proteinExistence type="predicted"/>
<dbReference type="AlphaFoldDB" id="C1G007"/>
<accession>C1G007</accession>
<dbReference type="InParanoid" id="C1G007"/>
<evidence type="ECO:0000313" key="2">
    <source>
        <dbReference type="Proteomes" id="UP000001628"/>
    </source>
</evidence>